<dbReference type="InterPro" id="IPR036388">
    <property type="entry name" value="WH-like_DNA-bd_sf"/>
</dbReference>
<protein>
    <submittedName>
        <fullName evidence="4">ROK family protein</fullName>
    </submittedName>
</protein>
<comment type="similarity">
    <text evidence="2">Belongs to the ROK (NagC/XylR) family.</text>
</comment>
<dbReference type="SUPFAM" id="SSF53067">
    <property type="entry name" value="Actin-like ATPase domain"/>
    <property type="match status" value="1"/>
</dbReference>
<dbReference type="Gene3D" id="3.30.420.40">
    <property type="match status" value="2"/>
</dbReference>
<dbReference type="InterPro" id="IPR043129">
    <property type="entry name" value="ATPase_NBD"/>
</dbReference>
<evidence type="ECO:0000256" key="2">
    <source>
        <dbReference type="ARBA" id="ARBA00006479"/>
    </source>
</evidence>
<sequence>MKTTQIASHNLVKQINKSIVFEAIKNNGPVSRAQISKETGLNKATVSTMVSELLDASFVHEIGEGKSSGGRKPVMLYFNQHAGYSIGIDLGVNYILGILTDLAGNKVEKTLMDLPSPQLDDVLEQIHIMIESLIEKAPESPYGIVGIGIGVPGQVDQEDKILFAPNLKWSDVNLKKIIEDTFQIPTKLENEANAGAHGEQLYGAGKNISNQVYISIGIGIGTGIIINQQLYKGTSGISGEMGHFTIDANGRKCSCGSRGCWELYASEGALLAAAHKAKIAENVDLEFLLTEAKKANPVVLQLLHTLGGKYRSRARQYH</sequence>
<evidence type="ECO:0000256" key="1">
    <source>
        <dbReference type="ARBA" id="ARBA00002486"/>
    </source>
</evidence>
<evidence type="ECO:0000256" key="3">
    <source>
        <dbReference type="ARBA" id="ARBA00022629"/>
    </source>
</evidence>
<dbReference type="PROSITE" id="PS01125">
    <property type="entry name" value="ROK"/>
    <property type="match status" value="1"/>
</dbReference>
<proteinExistence type="inferred from homology"/>
<dbReference type="SUPFAM" id="SSF46785">
    <property type="entry name" value="Winged helix' DNA-binding domain"/>
    <property type="match status" value="1"/>
</dbReference>
<evidence type="ECO:0000313" key="4">
    <source>
        <dbReference type="EMBL" id="MDY0393511.1"/>
    </source>
</evidence>
<dbReference type="InterPro" id="IPR036390">
    <property type="entry name" value="WH_DNA-bd_sf"/>
</dbReference>
<dbReference type="InterPro" id="IPR000600">
    <property type="entry name" value="ROK"/>
</dbReference>
<reference evidence="4 5" key="1">
    <citation type="submission" date="2023-10" db="EMBL/GenBank/DDBJ databases">
        <title>Virgibacillus halophilus 5B73C genome.</title>
        <authorList>
            <person name="Miliotis G."/>
            <person name="Sengupta P."/>
            <person name="Hameed A."/>
            <person name="Chuvochina M."/>
            <person name="Mcdonagh F."/>
            <person name="Simpson A.C."/>
            <person name="Singh N.K."/>
            <person name="Rekha P.D."/>
            <person name="Raman K."/>
            <person name="Hugenholtz P."/>
            <person name="Venkateswaran K."/>
        </authorList>
    </citation>
    <scope>NUCLEOTIDE SEQUENCE [LARGE SCALE GENOMIC DNA]</scope>
    <source>
        <strain evidence="4 5">5B73C</strain>
    </source>
</reference>
<dbReference type="PANTHER" id="PTHR18964:SF149">
    <property type="entry name" value="BIFUNCTIONAL UDP-N-ACETYLGLUCOSAMINE 2-EPIMERASE_N-ACETYLMANNOSAMINE KINASE"/>
    <property type="match status" value="1"/>
</dbReference>
<dbReference type="PANTHER" id="PTHR18964">
    <property type="entry name" value="ROK (REPRESSOR, ORF, KINASE) FAMILY"/>
    <property type="match status" value="1"/>
</dbReference>
<comment type="function">
    <text evidence="1">Transcriptional repressor of xylose-utilizing enzymes.</text>
</comment>
<name>A0ABU5C2H6_9BACI</name>
<dbReference type="Gene3D" id="1.10.10.10">
    <property type="entry name" value="Winged helix-like DNA-binding domain superfamily/Winged helix DNA-binding domain"/>
    <property type="match status" value="1"/>
</dbReference>
<accession>A0ABU5C2H6</accession>
<dbReference type="EMBL" id="JAWDIP010000003">
    <property type="protein sequence ID" value="MDY0393511.1"/>
    <property type="molecule type" value="Genomic_DNA"/>
</dbReference>
<organism evidence="4 5">
    <name type="scientific">Tigheibacillus halophilus</name>
    <dbReference type="NCBI Taxonomy" id="361280"/>
    <lineage>
        <taxon>Bacteria</taxon>
        <taxon>Bacillati</taxon>
        <taxon>Bacillota</taxon>
        <taxon>Bacilli</taxon>
        <taxon>Bacillales</taxon>
        <taxon>Bacillaceae</taxon>
        <taxon>Tigheibacillus</taxon>
    </lineage>
</organism>
<gene>
    <name evidence="4" type="ORF">RWE15_02515</name>
</gene>
<dbReference type="Pfam" id="PF00480">
    <property type="entry name" value="ROK"/>
    <property type="match status" value="1"/>
</dbReference>
<keyword evidence="3" id="KW-0859">Xylose metabolism</keyword>
<keyword evidence="3" id="KW-0119">Carbohydrate metabolism</keyword>
<dbReference type="Proteomes" id="UP001281447">
    <property type="component" value="Unassembled WGS sequence"/>
</dbReference>
<keyword evidence="5" id="KW-1185">Reference proteome</keyword>
<evidence type="ECO:0000313" key="5">
    <source>
        <dbReference type="Proteomes" id="UP001281447"/>
    </source>
</evidence>
<comment type="caution">
    <text evidence="4">The sequence shown here is derived from an EMBL/GenBank/DDBJ whole genome shotgun (WGS) entry which is preliminary data.</text>
</comment>
<dbReference type="InterPro" id="IPR049874">
    <property type="entry name" value="ROK_cs"/>
</dbReference>